<keyword evidence="1" id="KW-0812">Transmembrane</keyword>
<evidence type="ECO:0000313" key="2">
    <source>
        <dbReference type="EMBL" id="SUZ59130.1"/>
    </source>
</evidence>
<sequence>MKKVGLYLIIAFTFYLIGQIIWLFMIILDVPLFGSNYLDDIIISQVFTLFAIFGLITGITLYRLNK</sequence>
<feature type="transmembrane region" description="Helical" evidence="1">
    <location>
        <begin position="7"/>
        <end position="30"/>
    </location>
</feature>
<gene>
    <name evidence="2" type="ORF">METZ01_LOCUS11984</name>
</gene>
<proteinExistence type="predicted"/>
<dbReference type="AlphaFoldDB" id="A0A381NX35"/>
<dbReference type="EMBL" id="UINC01000665">
    <property type="protein sequence ID" value="SUZ59130.1"/>
    <property type="molecule type" value="Genomic_DNA"/>
</dbReference>
<feature type="transmembrane region" description="Helical" evidence="1">
    <location>
        <begin position="42"/>
        <end position="62"/>
    </location>
</feature>
<reference evidence="2" key="1">
    <citation type="submission" date="2018-05" db="EMBL/GenBank/DDBJ databases">
        <authorList>
            <person name="Lanie J.A."/>
            <person name="Ng W.-L."/>
            <person name="Kazmierczak K.M."/>
            <person name="Andrzejewski T.M."/>
            <person name="Davidsen T.M."/>
            <person name="Wayne K.J."/>
            <person name="Tettelin H."/>
            <person name="Glass J.I."/>
            <person name="Rusch D."/>
            <person name="Podicherti R."/>
            <person name="Tsui H.-C.T."/>
            <person name="Winkler M.E."/>
        </authorList>
    </citation>
    <scope>NUCLEOTIDE SEQUENCE</scope>
</reference>
<organism evidence="2">
    <name type="scientific">marine metagenome</name>
    <dbReference type="NCBI Taxonomy" id="408172"/>
    <lineage>
        <taxon>unclassified sequences</taxon>
        <taxon>metagenomes</taxon>
        <taxon>ecological metagenomes</taxon>
    </lineage>
</organism>
<accession>A0A381NX35</accession>
<name>A0A381NX35_9ZZZZ</name>
<keyword evidence="1" id="KW-1133">Transmembrane helix</keyword>
<evidence type="ECO:0000256" key="1">
    <source>
        <dbReference type="SAM" id="Phobius"/>
    </source>
</evidence>
<protein>
    <submittedName>
        <fullName evidence="2">Uncharacterized protein</fullName>
    </submittedName>
</protein>
<keyword evidence="1" id="KW-0472">Membrane</keyword>